<protein>
    <submittedName>
        <fullName evidence="4">Anti-sigma factor</fullName>
    </submittedName>
</protein>
<evidence type="ECO:0000313" key="4">
    <source>
        <dbReference type="EMBL" id="GET34906.1"/>
    </source>
</evidence>
<dbReference type="InterPro" id="IPR032508">
    <property type="entry name" value="FecR_C"/>
</dbReference>
<comment type="caution">
    <text evidence="4">The sequence shown here is derived from an EMBL/GenBank/DDBJ whole genome shotgun (WGS) entry which is preliminary data.</text>
</comment>
<name>A0A5M4B4U7_9BACT</name>
<dbReference type="GO" id="GO:0016989">
    <property type="term" value="F:sigma factor antagonist activity"/>
    <property type="evidence" value="ECO:0007669"/>
    <property type="project" value="TreeGrafter"/>
</dbReference>
<keyword evidence="1" id="KW-1133">Transmembrane helix</keyword>
<dbReference type="InterPro" id="IPR012373">
    <property type="entry name" value="Ferrdict_sens_TM"/>
</dbReference>
<dbReference type="PANTHER" id="PTHR30273">
    <property type="entry name" value="PERIPLASMIC SIGNAL SENSOR AND SIGMA FACTOR ACTIVATOR FECR-RELATED"/>
    <property type="match status" value="1"/>
</dbReference>
<dbReference type="Gene3D" id="2.60.120.1440">
    <property type="match status" value="1"/>
</dbReference>
<dbReference type="AlphaFoldDB" id="A0A5M4B4U7"/>
<dbReference type="Proteomes" id="UP000391834">
    <property type="component" value="Unassembled WGS sequence"/>
</dbReference>
<feature type="domain" description="Protein FecR C-terminal" evidence="3">
    <location>
        <begin position="245"/>
        <end position="312"/>
    </location>
</feature>
<proteinExistence type="predicted"/>
<feature type="domain" description="FecR protein" evidence="2">
    <location>
        <begin position="111"/>
        <end position="202"/>
    </location>
</feature>
<evidence type="ECO:0000313" key="5">
    <source>
        <dbReference type="Proteomes" id="UP000391834"/>
    </source>
</evidence>
<reference evidence="4 5" key="1">
    <citation type="submission" date="2019-10" db="EMBL/GenBank/DDBJ databases">
        <title>Prolixibacter strains distinguished by the presence of nitrate reductase genes were adept at nitrate-dependent anaerobic corrosion of metallic iron and carbon steel.</title>
        <authorList>
            <person name="Iino T."/>
            <person name="Shono N."/>
            <person name="Ito K."/>
            <person name="Nakamura R."/>
            <person name="Sueoka K."/>
            <person name="Harayama S."/>
            <person name="Ohkuma M."/>
        </authorList>
    </citation>
    <scope>NUCLEOTIDE SEQUENCE [LARGE SCALE GENOMIC DNA]</scope>
    <source>
        <strain evidence="4 5">JCM 13498</strain>
    </source>
</reference>
<sequence length="318" mass="36008">MNKKSKHIDDALLAKFLSGEATSADKEMVSEWMEESEQNMAYFESFATIWLNSTADEKKRPNPEAAWHKMEPLLAKARYKIILPYLGAIAAILIIAFFLFTPEKSDKVTFTADNQSQKEVLPDGTEVILDAGSKLDYFFDKKSNIRIAHLTGKAFFHVKRDTAHAFIVKTLYGQVEVLGTQFNVNVIRNDGVYVDVLSGVVKLSKPDVNSLTLRKGESGFIPADNNLIRETKQAPSEFFSIDKTLIFNNVPLGEVFSNLEKCYSVRIDIDNPVNTNLRFTSQFKDNSINEILNVITQTYGLKFKKSNNEYYITLKSED</sequence>
<dbReference type="RefSeq" id="WP_025865263.1">
    <property type="nucleotide sequence ID" value="NZ_BLAX01000001.1"/>
</dbReference>
<dbReference type="Gene3D" id="3.55.50.30">
    <property type="match status" value="1"/>
</dbReference>
<evidence type="ECO:0000259" key="2">
    <source>
        <dbReference type="Pfam" id="PF04773"/>
    </source>
</evidence>
<keyword evidence="1" id="KW-0472">Membrane</keyword>
<dbReference type="OrthoDB" id="922352at2"/>
<gene>
    <name evidence="4" type="ORF">PbJCM13498_37690</name>
</gene>
<feature type="transmembrane region" description="Helical" evidence="1">
    <location>
        <begin position="82"/>
        <end position="100"/>
    </location>
</feature>
<dbReference type="EMBL" id="BLAX01000001">
    <property type="protein sequence ID" value="GET34906.1"/>
    <property type="molecule type" value="Genomic_DNA"/>
</dbReference>
<evidence type="ECO:0000256" key="1">
    <source>
        <dbReference type="SAM" id="Phobius"/>
    </source>
</evidence>
<keyword evidence="5" id="KW-1185">Reference proteome</keyword>
<accession>A0A5M4B4U7</accession>
<dbReference type="InterPro" id="IPR006860">
    <property type="entry name" value="FecR"/>
</dbReference>
<dbReference type="PANTHER" id="PTHR30273:SF2">
    <property type="entry name" value="PROTEIN FECR"/>
    <property type="match status" value="1"/>
</dbReference>
<organism evidence="4 5">
    <name type="scientific">Prolixibacter bellariivorans</name>
    <dbReference type="NCBI Taxonomy" id="314319"/>
    <lineage>
        <taxon>Bacteria</taxon>
        <taxon>Pseudomonadati</taxon>
        <taxon>Bacteroidota</taxon>
        <taxon>Bacteroidia</taxon>
        <taxon>Marinilabiliales</taxon>
        <taxon>Prolixibacteraceae</taxon>
        <taxon>Prolixibacter</taxon>
    </lineage>
</organism>
<dbReference type="Pfam" id="PF04773">
    <property type="entry name" value="FecR"/>
    <property type="match status" value="1"/>
</dbReference>
<keyword evidence="1" id="KW-0812">Transmembrane</keyword>
<dbReference type="Pfam" id="PF16344">
    <property type="entry name" value="FecR_C"/>
    <property type="match status" value="1"/>
</dbReference>
<dbReference type="PIRSF" id="PIRSF018266">
    <property type="entry name" value="FecR"/>
    <property type="match status" value="1"/>
</dbReference>
<evidence type="ECO:0000259" key="3">
    <source>
        <dbReference type="Pfam" id="PF16344"/>
    </source>
</evidence>